<dbReference type="EMBL" id="JAESND010000014">
    <property type="protein sequence ID" value="MBM3117777.1"/>
    <property type="molecule type" value="Genomic_DNA"/>
</dbReference>
<dbReference type="Pfam" id="PF04397">
    <property type="entry name" value="LytTR"/>
    <property type="match status" value="1"/>
</dbReference>
<protein>
    <submittedName>
        <fullName evidence="4">Response regulator transcription factor</fullName>
    </submittedName>
</protein>
<feature type="domain" description="Response regulatory" evidence="2">
    <location>
        <begin position="3"/>
        <end position="114"/>
    </location>
</feature>
<dbReference type="InterPro" id="IPR011006">
    <property type="entry name" value="CheY-like_superfamily"/>
</dbReference>
<dbReference type="RefSeq" id="WP_203539964.1">
    <property type="nucleotide sequence ID" value="NZ_JAESND010000014.1"/>
</dbReference>
<proteinExistence type="predicted"/>
<evidence type="ECO:0000256" key="1">
    <source>
        <dbReference type="PROSITE-ProRule" id="PRU00169"/>
    </source>
</evidence>
<evidence type="ECO:0000259" key="2">
    <source>
        <dbReference type="PROSITE" id="PS50110"/>
    </source>
</evidence>
<dbReference type="InterPro" id="IPR046947">
    <property type="entry name" value="LytR-like"/>
</dbReference>
<dbReference type="Proteomes" id="UP000809431">
    <property type="component" value="Unassembled WGS sequence"/>
</dbReference>
<sequence>MTTALIADDEPLLAASLAARLKALWPALDIVAVAANGVEAVAALNAHRPDLAFLDIRMPGLTGLQVAQAARDTRVVFVTAYDEYALSAFEHAAIDYLLKPVDDVRLAQCVSRLQRQTQAPPDLQAALAALNPAPAASSLAWLTVGLGDTTRLVALDEVLYFEASNKYTNVVTATERHLIRTPLKDLLPQLDPQRFAQVHRAVIVNLGAVARIHRDLLGRQQVHLKQCADVLPLSRGFAGRFRQM</sequence>
<dbReference type="Pfam" id="PF00072">
    <property type="entry name" value="Response_reg"/>
    <property type="match status" value="1"/>
</dbReference>
<name>A0ABS2BQ78_9NEIS</name>
<keyword evidence="5" id="KW-1185">Reference proteome</keyword>
<dbReference type="InterPro" id="IPR007492">
    <property type="entry name" value="LytTR_DNA-bd_dom"/>
</dbReference>
<reference evidence="4 5" key="1">
    <citation type="submission" date="2021-01" db="EMBL/GenBank/DDBJ databases">
        <title>Draft Genome Sequence and Polyhydroxyalkanoate Biosynthetic Potential of Jeongeupia naejangsanensis Type Strain DSM 24253.</title>
        <authorList>
            <person name="Turrini P."/>
            <person name="Artuso I."/>
            <person name="Lugli G.A."/>
            <person name="Frangipani E."/>
            <person name="Ventura M."/>
            <person name="Visca P."/>
        </authorList>
    </citation>
    <scope>NUCLEOTIDE SEQUENCE [LARGE SCALE GENOMIC DNA]</scope>
    <source>
        <strain evidence="4 5">DSM 24253</strain>
    </source>
</reference>
<dbReference type="PROSITE" id="PS50110">
    <property type="entry name" value="RESPONSE_REGULATORY"/>
    <property type="match status" value="1"/>
</dbReference>
<keyword evidence="1" id="KW-0597">Phosphoprotein</keyword>
<dbReference type="SUPFAM" id="SSF52172">
    <property type="entry name" value="CheY-like"/>
    <property type="match status" value="1"/>
</dbReference>
<dbReference type="Gene3D" id="3.40.50.2300">
    <property type="match status" value="1"/>
</dbReference>
<dbReference type="PANTHER" id="PTHR37299">
    <property type="entry name" value="TRANSCRIPTIONAL REGULATOR-RELATED"/>
    <property type="match status" value="1"/>
</dbReference>
<feature type="modified residue" description="4-aspartylphosphate" evidence="1">
    <location>
        <position position="55"/>
    </location>
</feature>
<dbReference type="PANTHER" id="PTHR37299:SF1">
    <property type="entry name" value="STAGE 0 SPORULATION PROTEIN A HOMOLOG"/>
    <property type="match status" value="1"/>
</dbReference>
<organism evidence="4 5">
    <name type="scientific">Jeongeupia naejangsanensis</name>
    <dbReference type="NCBI Taxonomy" id="613195"/>
    <lineage>
        <taxon>Bacteria</taxon>
        <taxon>Pseudomonadati</taxon>
        <taxon>Pseudomonadota</taxon>
        <taxon>Betaproteobacteria</taxon>
        <taxon>Neisseriales</taxon>
        <taxon>Chitinibacteraceae</taxon>
        <taxon>Jeongeupia</taxon>
    </lineage>
</organism>
<dbReference type="InterPro" id="IPR001789">
    <property type="entry name" value="Sig_transdc_resp-reg_receiver"/>
</dbReference>
<dbReference type="SMART" id="SM00850">
    <property type="entry name" value="LytTR"/>
    <property type="match status" value="1"/>
</dbReference>
<evidence type="ECO:0000313" key="5">
    <source>
        <dbReference type="Proteomes" id="UP000809431"/>
    </source>
</evidence>
<comment type="caution">
    <text evidence="4">The sequence shown here is derived from an EMBL/GenBank/DDBJ whole genome shotgun (WGS) entry which is preliminary data.</text>
</comment>
<gene>
    <name evidence="4" type="ORF">JMJ54_18225</name>
</gene>
<evidence type="ECO:0000259" key="3">
    <source>
        <dbReference type="PROSITE" id="PS50930"/>
    </source>
</evidence>
<dbReference type="Gene3D" id="2.40.50.1020">
    <property type="entry name" value="LytTr DNA-binding domain"/>
    <property type="match status" value="1"/>
</dbReference>
<feature type="domain" description="HTH LytTR-type" evidence="3">
    <location>
        <begin position="142"/>
        <end position="244"/>
    </location>
</feature>
<dbReference type="PROSITE" id="PS50930">
    <property type="entry name" value="HTH_LYTTR"/>
    <property type="match status" value="1"/>
</dbReference>
<dbReference type="SMART" id="SM00448">
    <property type="entry name" value="REC"/>
    <property type="match status" value="1"/>
</dbReference>
<accession>A0ABS2BQ78</accession>
<evidence type="ECO:0000313" key="4">
    <source>
        <dbReference type="EMBL" id="MBM3117777.1"/>
    </source>
</evidence>